<sequence length="253" mass="27980">MECNPCAHDQGWRAIHGKRTEELLRQPQALWFGIPQSRTLLQASKQPGKRTETKVGIGFAGAVQGPRLPQGSAADLKSLELPPMLENSNYSNEETPAANFKTSLNGHQVGLKSVKLVSDPAVLSHRRASHVHAAENPCRWGVDVFNYQLPEPRKLRGFGTEENLGSTLYPAESDCIKVAQGKRRNKVDGDNLDAGMIPSVGPESCAKRCSGQWHMRSLQIDMTPQNTATTKTGRRQHPEWHRESLHRGSLLPL</sequence>
<organism evidence="2 3">
    <name type="scientific">Eimeria brunetti</name>
    <dbReference type="NCBI Taxonomy" id="51314"/>
    <lineage>
        <taxon>Eukaryota</taxon>
        <taxon>Sar</taxon>
        <taxon>Alveolata</taxon>
        <taxon>Apicomplexa</taxon>
        <taxon>Conoidasida</taxon>
        <taxon>Coccidia</taxon>
        <taxon>Eucoccidiorida</taxon>
        <taxon>Eimeriorina</taxon>
        <taxon>Eimeriidae</taxon>
        <taxon>Eimeria</taxon>
    </lineage>
</organism>
<dbReference type="Proteomes" id="UP000030750">
    <property type="component" value="Unassembled WGS sequence"/>
</dbReference>
<proteinExistence type="predicted"/>
<feature type="compositionally biased region" description="Basic and acidic residues" evidence="1">
    <location>
        <begin position="236"/>
        <end position="246"/>
    </location>
</feature>
<dbReference type="AlphaFoldDB" id="U6LYE2"/>
<dbReference type="OrthoDB" id="345163at2759"/>
<protein>
    <submittedName>
        <fullName evidence="2">Uncharacterized protein</fullName>
    </submittedName>
</protein>
<evidence type="ECO:0000256" key="1">
    <source>
        <dbReference type="SAM" id="MobiDB-lite"/>
    </source>
</evidence>
<reference evidence="2" key="2">
    <citation type="submission" date="2013-10" db="EMBL/GenBank/DDBJ databases">
        <authorList>
            <person name="Aslett M."/>
        </authorList>
    </citation>
    <scope>NUCLEOTIDE SEQUENCE [LARGE SCALE GENOMIC DNA]</scope>
    <source>
        <strain evidence="2">Houghton</strain>
    </source>
</reference>
<keyword evidence="3" id="KW-1185">Reference proteome</keyword>
<reference evidence="2" key="1">
    <citation type="submission" date="2013-10" db="EMBL/GenBank/DDBJ databases">
        <title>Genomic analysis of the causative agents of coccidiosis in chickens.</title>
        <authorList>
            <person name="Reid A.J."/>
            <person name="Blake D."/>
            <person name="Billington K."/>
            <person name="Browne H."/>
            <person name="Dunn M."/>
            <person name="Hung S."/>
            <person name="Kawahara F."/>
            <person name="Miranda-Saavedra D."/>
            <person name="Mourier T."/>
            <person name="Nagra H."/>
            <person name="Otto T.D."/>
            <person name="Rawlings N."/>
            <person name="Sanchez A."/>
            <person name="Sanders M."/>
            <person name="Subramaniam C."/>
            <person name="Tay Y."/>
            <person name="Dear P."/>
            <person name="Doerig C."/>
            <person name="Gruber A."/>
            <person name="Parkinson J."/>
            <person name="Shirley M."/>
            <person name="Wan K.L."/>
            <person name="Berriman M."/>
            <person name="Tomley F."/>
            <person name="Pain A."/>
        </authorList>
    </citation>
    <scope>NUCLEOTIDE SEQUENCE [LARGE SCALE GENOMIC DNA]</scope>
    <source>
        <strain evidence="2">Houghton</strain>
    </source>
</reference>
<feature type="region of interest" description="Disordered" evidence="1">
    <location>
        <begin position="225"/>
        <end position="253"/>
    </location>
</feature>
<accession>U6LYE2</accession>
<evidence type="ECO:0000313" key="2">
    <source>
        <dbReference type="EMBL" id="CDJ52825.1"/>
    </source>
</evidence>
<dbReference type="VEuPathDB" id="ToxoDB:EBH_0005030"/>
<dbReference type="EMBL" id="HG713202">
    <property type="protein sequence ID" value="CDJ52825.1"/>
    <property type="molecule type" value="Genomic_DNA"/>
</dbReference>
<gene>
    <name evidence="2" type="ORF">EBH_0005030</name>
</gene>
<evidence type="ECO:0000313" key="3">
    <source>
        <dbReference type="Proteomes" id="UP000030750"/>
    </source>
</evidence>
<name>U6LYE2_9EIME</name>